<feature type="domain" description="Lactate/malate dehydrogenase N-terminal" evidence="10">
    <location>
        <begin position="5"/>
        <end position="145"/>
    </location>
</feature>
<dbReference type="RefSeq" id="WP_099579928.1">
    <property type="nucleotide sequence ID" value="NZ_MJBI02000001.1"/>
</dbReference>
<evidence type="ECO:0000256" key="4">
    <source>
        <dbReference type="ARBA" id="ARBA00023027"/>
    </source>
</evidence>
<dbReference type="FunFam" id="3.90.110.10:FF:000004">
    <property type="entry name" value="Malate dehydrogenase"/>
    <property type="match status" value="1"/>
</dbReference>
<evidence type="ECO:0000259" key="10">
    <source>
        <dbReference type="Pfam" id="PF00056"/>
    </source>
</evidence>
<evidence type="ECO:0000256" key="8">
    <source>
        <dbReference type="PIRSR" id="PIRSR000102-2"/>
    </source>
</evidence>
<organism evidence="12 13">
    <name type="scientific">Macrococcoides goetzii</name>
    <dbReference type="NCBI Taxonomy" id="1891097"/>
    <lineage>
        <taxon>Bacteria</taxon>
        <taxon>Bacillati</taxon>
        <taxon>Bacillota</taxon>
        <taxon>Bacilli</taxon>
        <taxon>Bacillales</taxon>
        <taxon>Staphylococcaceae</taxon>
        <taxon>Macrococcoides</taxon>
    </lineage>
</organism>
<dbReference type="InterPro" id="IPR015955">
    <property type="entry name" value="Lactate_DH/Glyco_Ohase_4_C"/>
</dbReference>
<dbReference type="GO" id="GO:0004459">
    <property type="term" value="F:L-lactate dehydrogenase (NAD+) activity"/>
    <property type="evidence" value="ECO:0007669"/>
    <property type="project" value="UniProtKB-EC"/>
</dbReference>
<evidence type="ECO:0000256" key="3">
    <source>
        <dbReference type="ARBA" id="ARBA00023002"/>
    </source>
</evidence>
<comment type="function">
    <text evidence="6">Catalyzes the reversible oxidation of malate to oxaloacetate.</text>
</comment>
<proteinExistence type="inferred from homology"/>
<comment type="similarity">
    <text evidence="1">Belongs to the LDH/MDH superfamily. LDH family.</text>
</comment>
<sequence length="313" mass="33377">MTKKKISIVGSGFTGSTAAFIAASKGLADIVLVDTYGSQDPTTGKALDIMQAMPILHQNVDIKASDDYADTRDSDVVLITSGIARKPGMTRDDLVQTNQGIVEAATKEIVKYSPNCIIIVLTNPVDAMTYAVYKASGFEPNRVIGQSGVLDTARFRTFVAQSLDVAVTDVTGFVLGGHGDTMVPLIRYSSVSGVPIGDLMDEATIDGIIERTRNGGAEIVNLLGTGSAYYAPAAAMIEMAEAIINDSNRVLPAIAYLNGEYKQEDIYIGVPVKLNKDGVERVVELQLTDEEQQAFNKSADAVKDTIQSLKSSN</sequence>
<feature type="binding site" evidence="6 8">
    <location>
        <position position="91"/>
    </location>
    <ligand>
        <name>substrate</name>
    </ligand>
</feature>
<evidence type="ECO:0000259" key="11">
    <source>
        <dbReference type="Pfam" id="PF02866"/>
    </source>
</evidence>
<dbReference type="InterPro" id="IPR036291">
    <property type="entry name" value="NAD(P)-bd_dom_sf"/>
</dbReference>
<dbReference type="EC" id="1.1.1.37" evidence="6"/>
<comment type="catalytic activity">
    <reaction evidence="5">
        <text>(S)-lactate + NAD(+) = pyruvate + NADH + H(+)</text>
        <dbReference type="Rhea" id="RHEA:23444"/>
        <dbReference type="ChEBI" id="CHEBI:15361"/>
        <dbReference type="ChEBI" id="CHEBI:15378"/>
        <dbReference type="ChEBI" id="CHEBI:16651"/>
        <dbReference type="ChEBI" id="CHEBI:57540"/>
        <dbReference type="ChEBI" id="CHEBI:57945"/>
        <dbReference type="EC" id="1.1.1.27"/>
    </reaction>
</comment>
<feature type="binding site" evidence="6 9">
    <location>
        <position position="98"/>
    </location>
    <ligand>
        <name>NAD(+)</name>
        <dbReference type="ChEBI" id="CHEBI:57540"/>
    </ligand>
</feature>
<dbReference type="Proteomes" id="UP000229523">
    <property type="component" value="Unassembled WGS sequence"/>
</dbReference>
<dbReference type="Pfam" id="PF00056">
    <property type="entry name" value="Ldh_1_N"/>
    <property type="match status" value="1"/>
</dbReference>
<comment type="caution">
    <text evidence="12">The sequence shown here is derived from an EMBL/GenBank/DDBJ whole genome shotgun (WGS) entry which is preliminary data.</text>
</comment>
<dbReference type="PANTHER" id="PTHR43128:SF16">
    <property type="entry name" value="L-LACTATE DEHYDROGENASE"/>
    <property type="match status" value="1"/>
</dbReference>
<keyword evidence="13" id="KW-1185">Reference proteome</keyword>
<dbReference type="InterPro" id="IPR011275">
    <property type="entry name" value="Malate_DH_type3"/>
</dbReference>
<dbReference type="InterPro" id="IPR001236">
    <property type="entry name" value="Lactate/malate_DH_N"/>
</dbReference>
<feature type="binding site" evidence="6 9">
    <location>
        <begin position="10"/>
        <end position="15"/>
    </location>
    <ligand>
        <name>NAD(+)</name>
        <dbReference type="ChEBI" id="CHEBI:57540"/>
    </ligand>
</feature>
<feature type="binding site" evidence="6">
    <location>
        <begin position="121"/>
        <end position="123"/>
    </location>
    <ligand>
        <name>NAD(+)</name>
        <dbReference type="ChEBI" id="CHEBI:57540"/>
    </ligand>
</feature>
<dbReference type="FunFam" id="3.40.50.720:FF:000018">
    <property type="entry name" value="Malate dehydrogenase"/>
    <property type="match status" value="1"/>
</dbReference>
<name>A0A2G5NQG7_9STAP</name>
<dbReference type="InterPro" id="IPR001557">
    <property type="entry name" value="L-lactate/malate_DH"/>
</dbReference>
<dbReference type="Pfam" id="PF02866">
    <property type="entry name" value="Ldh_1_C"/>
    <property type="match status" value="1"/>
</dbReference>
<gene>
    <name evidence="6 12" type="primary">mdh</name>
    <name evidence="12" type="ORF">BFS35_000720</name>
</gene>
<evidence type="ECO:0000256" key="1">
    <source>
        <dbReference type="ARBA" id="ARBA00006054"/>
    </source>
</evidence>
<dbReference type="NCBIfam" id="NF004863">
    <property type="entry name" value="PRK06223.1"/>
    <property type="match status" value="1"/>
</dbReference>
<dbReference type="PRINTS" id="PR00086">
    <property type="entry name" value="LLDHDRGNASE"/>
</dbReference>
<evidence type="ECO:0000256" key="2">
    <source>
        <dbReference type="ARBA" id="ARBA00022532"/>
    </source>
</evidence>
<evidence type="ECO:0000256" key="9">
    <source>
        <dbReference type="PIRSR" id="PIRSR000102-3"/>
    </source>
</evidence>
<dbReference type="PANTHER" id="PTHR43128">
    <property type="entry name" value="L-2-HYDROXYCARBOXYLATE DEHYDROGENASE (NAD(P)(+))"/>
    <property type="match status" value="1"/>
</dbReference>
<dbReference type="Gene3D" id="3.90.110.10">
    <property type="entry name" value="Lactate dehydrogenase/glycoside hydrolase, family 4, C-terminal"/>
    <property type="match status" value="1"/>
</dbReference>
<dbReference type="AlphaFoldDB" id="A0A2G5NQG7"/>
<keyword evidence="3 6" id="KW-0560">Oxidoreductase</keyword>
<feature type="binding site" evidence="6 8">
    <location>
        <position position="154"/>
    </location>
    <ligand>
        <name>substrate</name>
    </ligand>
</feature>
<evidence type="ECO:0000313" key="13">
    <source>
        <dbReference type="Proteomes" id="UP000229523"/>
    </source>
</evidence>
<dbReference type="CDD" id="cd01339">
    <property type="entry name" value="LDH-like_MDH"/>
    <property type="match status" value="1"/>
</dbReference>
<dbReference type="GO" id="GO:0006099">
    <property type="term" value="P:tricarboxylic acid cycle"/>
    <property type="evidence" value="ECO:0007669"/>
    <property type="project" value="UniProtKB-UniRule"/>
</dbReference>
<dbReference type="EMBL" id="MJBI02000001">
    <property type="protein sequence ID" value="RAI82237.1"/>
    <property type="molecule type" value="Genomic_DNA"/>
</dbReference>
<dbReference type="PIRSF" id="PIRSF000102">
    <property type="entry name" value="Lac_mal_DH"/>
    <property type="match status" value="1"/>
</dbReference>
<dbReference type="GO" id="GO:0006089">
    <property type="term" value="P:lactate metabolic process"/>
    <property type="evidence" value="ECO:0007669"/>
    <property type="project" value="TreeGrafter"/>
</dbReference>
<feature type="binding site" evidence="6 9">
    <location>
        <position position="34"/>
    </location>
    <ligand>
        <name>NAD(+)</name>
        <dbReference type="ChEBI" id="CHEBI:57540"/>
    </ligand>
</feature>
<reference evidence="12 13" key="1">
    <citation type="journal article" date="2018" name="Front. Microbiol.">
        <title>Description and Comparative Genomics of Macrococcus caseolyticus subsp. hominis subsp. nov., Macrococcus goetzii sp. nov., Macrococcus epidermidis sp. nov., and Macrococcus bohemicus sp. nov., Novel Macrococci From Human Clinical Material With Virulence Potential and Suspected Uptake of Foreign DNA by Natural Transformation.</title>
        <authorList>
            <person name="Maslanova I."/>
            <person name="Wertheimer Z."/>
            <person name="Sedlacek I."/>
            <person name="Svec P."/>
            <person name="Indrakova A."/>
            <person name="Kovarovic V."/>
            <person name="Schumann P."/>
            <person name="Sproer C."/>
            <person name="Kralova S."/>
            <person name="Sedo O."/>
            <person name="Kristofova L."/>
            <person name="Vrbovska V."/>
            <person name="Fuzik T."/>
            <person name="Petras P."/>
            <person name="Zdrahal Z."/>
            <person name="Ruzickova V."/>
            <person name="Doskar J."/>
            <person name="Pantucek R."/>
        </authorList>
    </citation>
    <scope>NUCLEOTIDE SEQUENCE [LARGE SCALE GENOMIC DNA]</scope>
    <source>
        <strain evidence="12 13">CCM 4927</strain>
    </source>
</reference>
<keyword evidence="4 6" id="KW-0520">NAD</keyword>
<protein>
    <recommendedName>
        <fullName evidence="6">Malate dehydrogenase</fullName>
        <ecNumber evidence="6">1.1.1.37</ecNumber>
    </recommendedName>
</protein>
<evidence type="ECO:0000256" key="5">
    <source>
        <dbReference type="ARBA" id="ARBA00049258"/>
    </source>
</evidence>
<evidence type="ECO:0000256" key="6">
    <source>
        <dbReference type="HAMAP-Rule" id="MF_00487"/>
    </source>
</evidence>
<feature type="binding site" evidence="6 8">
    <location>
        <position position="85"/>
    </location>
    <ligand>
        <name>substrate</name>
    </ligand>
</feature>
<dbReference type="SUPFAM" id="SSF51735">
    <property type="entry name" value="NAD(P)-binding Rossmann-fold domains"/>
    <property type="match status" value="1"/>
</dbReference>
<dbReference type="NCBIfam" id="TIGR01763">
    <property type="entry name" value="MalateDH_bact"/>
    <property type="match status" value="1"/>
</dbReference>
<evidence type="ECO:0000313" key="12">
    <source>
        <dbReference type="EMBL" id="RAI82237.1"/>
    </source>
</evidence>
<comment type="catalytic activity">
    <reaction evidence="6">
        <text>(S)-malate + NAD(+) = oxaloacetate + NADH + H(+)</text>
        <dbReference type="Rhea" id="RHEA:21432"/>
        <dbReference type="ChEBI" id="CHEBI:15378"/>
        <dbReference type="ChEBI" id="CHEBI:15589"/>
        <dbReference type="ChEBI" id="CHEBI:16452"/>
        <dbReference type="ChEBI" id="CHEBI:57540"/>
        <dbReference type="ChEBI" id="CHEBI:57945"/>
        <dbReference type="EC" id="1.1.1.37"/>
    </reaction>
</comment>
<dbReference type="InterPro" id="IPR022383">
    <property type="entry name" value="Lactate/malate_DH_C"/>
</dbReference>
<keyword evidence="2 6" id="KW-0816">Tricarboxylic acid cycle</keyword>
<feature type="binding site" evidence="6 8">
    <location>
        <position position="123"/>
    </location>
    <ligand>
        <name>substrate</name>
    </ligand>
</feature>
<evidence type="ECO:0000256" key="7">
    <source>
        <dbReference type="PIRSR" id="PIRSR000102-1"/>
    </source>
</evidence>
<dbReference type="Gene3D" id="3.40.50.720">
    <property type="entry name" value="NAD(P)-binding Rossmann-like Domain"/>
    <property type="match status" value="1"/>
</dbReference>
<feature type="active site" description="Proton acceptor" evidence="6 7">
    <location>
        <position position="178"/>
    </location>
</feature>
<accession>A0A2G5NQG7</accession>
<dbReference type="GO" id="GO:0030060">
    <property type="term" value="F:L-malate dehydrogenase (NAD+) activity"/>
    <property type="evidence" value="ECO:0007669"/>
    <property type="project" value="UniProtKB-UniRule"/>
</dbReference>
<comment type="similarity">
    <text evidence="6">Belongs to the LDH/MDH superfamily. MDH type 3 family.</text>
</comment>
<feature type="domain" description="Lactate/malate dehydrogenase C-terminal" evidence="11">
    <location>
        <begin position="150"/>
        <end position="309"/>
    </location>
</feature>
<dbReference type="SUPFAM" id="SSF56327">
    <property type="entry name" value="LDH C-terminal domain-like"/>
    <property type="match status" value="1"/>
</dbReference>
<dbReference type="HAMAP" id="MF_00487">
    <property type="entry name" value="Malate_dehydrog_3"/>
    <property type="match status" value="1"/>
</dbReference>